<proteinExistence type="predicted"/>
<dbReference type="AlphaFoldDB" id="A0A0E3WIY2"/>
<gene>
    <name evidence="1" type="ORF">PRIO_5444</name>
</gene>
<accession>A0A0E3WIY2</accession>
<dbReference type="KEGG" id="pri:PRIO_5444"/>
<protein>
    <submittedName>
        <fullName evidence="1">Uncharacterized protein</fullName>
    </submittedName>
</protein>
<dbReference type="Gene3D" id="2.60.40.3700">
    <property type="match status" value="1"/>
</dbReference>
<dbReference type="PATRIC" id="fig|1073571.4.peg.5835"/>
<dbReference type="RefSeq" id="WP_020427587.1">
    <property type="nucleotide sequence ID" value="NZ_AGBD01000423.1"/>
</dbReference>
<dbReference type="Pfam" id="PF21172">
    <property type="entry name" value="CueP"/>
    <property type="match status" value="1"/>
</dbReference>
<dbReference type="STRING" id="483937.AMQ84_03490"/>
<dbReference type="NCBIfam" id="NF038094">
    <property type="entry name" value="CueP_fam"/>
    <property type="match status" value="1"/>
</dbReference>
<dbReference type="InterPro" id="IPR047808">
    <property type="entry name" value="CueP-like"/>
</dbReference>
<evidence type="ECO:0000313" key="2">
    <source>
        <dbReference type="Proteomes" id="UP000033163"/>
    </source>
</evidence>
<dbReference type="HOGENOM" id="CLU_115304_1_0_9"/>
<sequence length="195" mass="20905">MKNKMLVTAAGVVVVIALGAYMFAGNADKKEPGQTDTQAVGGDVQTAAMDTPGLKQLVHDFSSRSKKAESASISSTQLIVKESDGKSAAYALPADEFFVSIAPYVDQTHPCATHSLTGCQGEMTGEEFNISVTDSDGTVIMDNKTVKSQPNGFIDLWLPRDRTYQVTIEHDGKQAESELSTFEKDDTCVTTMQLG</sequence>
<dbReference type="Proteomes" id="UP000033163">
    <property type="component" value="Chromosome I"/>
</dbReference>
<name>A0A0E3WIY2_9BACL</name>
<reference evidence="2" key="1">
    <citation type="submission" date="2015-03" db="EMBL/GenBank/DDBJ databases">
        <authorList>
            <person name="Wibberg D."/>
        </authorList>
    </citation>
    <scope>NUCLEOTIDE SEQUENCE [LARGE SCALE GENOMIC DNA]</scope>
</reference>
<evidence type="ECO:0000313" key="1">
    <source>
        <dbReference type="EMBL" id="CQR57833.1"/>
    </source>
</evidence>
<dbReference type="EMBL" id="LN831776">
    <property type="protein sequence ID" value="CQR57833.1"/>
    <property type="molecule type" value="Genomic_DNA"/>
</dbReference>
<organism evidence="1 2">
    <name type="scientific">Paenibacillus riograndensis SBR5</name>
    <dbReference type="NCBI Taxonomy" id="1073571"/>
    <lineage>
        <taxon>Bacteria</taxon>
        <taxon>Bacillati</taxon>
        <taxon>Bacillota</taxon>
        <taxon>Bacilli</taxon>
        <taxon>Bacillales</taxon>
        <taxon>Paenibacillaceae</taxon>
        <taxon>Paenibacillus</taxon>
        <taxon>Paenibacillus sonchi group</taxon>
    </lineage>
</organism>